<feature type="transmembrane region" description="Helical" evidence="8">
    <location>
        <begin position="98"/>
        <end position="119"/>
    </location>
</feature>
<proteinExistence type="inferred from homology"/>
<evidence type="ECO:0000256" key="1">
    <source>
        <dbReference type="ARBA" id="ARBA00004424"/>
    </source>
</evidence>
<evidence type="ECO:0000256" key="6">
    <source>
        <dbReference type="ARBA" id="ARBA00023136"/>
    </source>
</evidence>
<dbReference type="PANTHER" id="PTHR10010:SF46">
    <property type="entry name" value="SODIUM-DEPENDENT PHOSPHATE TRANSPORT PROTEIN 2B"/>
    <property type="match status" value="1"/>
</dbReference>
<gene>
    <name evidence="10" type="primary">LOC106805561</name>
</gene>
<dbReference type="RefSeq" id="XP_014662697.1">
    <property type="nucleotide sequence ID" value="XM_014807211.1"/>
</dbReference>
<sequence>MERKDPVAPISWKRSLSEGADNPSFLNDFNQNDRAIDVEEGHLELDAKGLAKQLSVASEHRDDNEPIDPWALPEFKHTSTPWSELTSSGKVKRVLVDWIGKTIALLMLLYLFVCSLDFMSSAFRLLGGKTAGQAFRNSEVLTNPVGGVMAGILITVLVQSSSTSTSIVVTVVASGYYLYRVTSLIVTEMTARNTTREDFDKELLKTITKPFTSLVVKIDKSIMYSIAKGQDLPDSASLNKRWCKFANKEITREIQNETHLYNVTEIEKVGVEKCHTLFALVSWSDSLVGAILLVVSLVSLCICLIFIVKLLNSIFRGQVAGMLRKFINADFPGCMSYFTGYIAMLVGAGFTVLVQSSSVFTSALTPLVGIGVLTIERMYALTLGANIGTTTTALLASLTASSDKLADTIQVALAHLFFNISGILIFYPIPFMRQIPIAMAKCLGNYTAKHRWVAVVYTFLTFLILPGTIFALSLAGWKVLVGVGCPILALILFVIIVNILQSKKPSWLPLVLRDWQFLPWWLRSLDAPAKLFANCKCANH</sequence>
<evidence type="ECO:0000313" key="9">
    <source>
        <dbReference type="Proteomes" id="UP000695022"/>
    </source>
</evidence>
<dbReference type="PANTHER" id="PTHR10010">
    <property type="entry name" value="SOLUTE CARRIER FAMILY 34 SODIUM PHOSPHATE , MEMBER 2-RELATED"/>
    <property type="match status" value="1"/>
</dbReference>
<keyword evidence="9" id="KW-1185">Reference proteome</keyword>
<evidence type="ECO:0000313" key="10">
    <source>
        <dbReference type="RefSeq" id="XP_014662697.1"/>
    </source>
</evidence>
<feature type="transmembrane region" description="Helical" evidence="8">
    <location>
        <begin position="140"/>
        <end position="158"/>
    </location>
</feature>
<dbReference type="GeneID" id="106805561"/>
<keyword evidence="4 8" id="KW-0812">Transmembrane</keyword>
<keyword evidence="6 8" id="KW-0472">Membrane</keyword>
<evidence type="ECO:0000256" key="8">
    <source>
        <dbReference type="SAM" id="Phobius"/>
    </source>
</evidence>
<evidence type="ECO:0000256" key="5">
    <source>
        <dbReference type="ARBA" id="ARBA00022989"/>
    </source>
</evidence>
<dbReference type="InterPro" id="IPR003841">
    <property type="entry name" value="Na/Pi_transpt"/>
</dbReference>
<protein>
    <submittedName>
        <fullName evidence="10">Sodium-dependent phosphate transport protein 2B-like isoform X2</fullName>
    </submittedName>
</protein>
<evidence type="ECO:0000256" key="4">
    <source>
        <dbReference type="ARBA" id="ARBA00022692"/>
    </source>
</evidence>
<feature type="transmembrane region" description="Helical" evidence="8">
    <location>
        <begin position="452"/>
        <end position="473"/>
    </location>
</feature>
<feature type="region of interest" description="Disordered" evidence="7">
    <location>
        <begin position="1"/>
        <end position="24"/>
    </location>
</feature>
<feature type="transmembrane region" description="Helical" evidence="8">
    <location>
        <begin position="287"/>
        <end position="311"/>
    </location>
</feature>
<accession>A0ABM1DRX6</accession>
<keyword evidence="5 8" id="KW-1133">Transmembrane helix</keyword>
<feature type="transmembrane region" description="Helical" evidence="8">
    <location>
        <begin position="412"/>
        <end position="431"/>
    </location>
</feature>
<name>A0ABM1DRX6_PRICU</name>
<evidence type="ECO:0000256" key="2">
    <source>
        <dbReference type="ARBA" id="ARBA00005808"/>
    </source>
</evidence>
<comment type="subcellular location">
    <subcellularLocation>
        <location evidence="1">Apical cell membrane</location>
        <topology evidence="1">Multi-pass membrane protein</topology>
    </subcellularLocation>
</comment>
<dbReference type="Proteomes" id="UP000695022">
    <property type="component" value="Unplaced"/>
</dbReference>
<feature type="transmembrane region" description="Helical" evidence="8">
    <location>
        <begin position="380"/>
        <end position="400"/>
    </location>
</feature>
<feature type="transmembrane region" description="Helical" evidence="8">
    <location>
        <begin position="359"/>
        <end position="375"/>
    </location>
</feature>
<dbReference type="NCBIfam" id="NF037997">
    <property type="entry name" value="Na_Pi_symport"/>
    <property type="match status" value="1"/>
</dbReference>
<comment type="similarity">
    <text evidence="2">Belongs to the SLC34A transporter family.</text>
</comment>
<evidence type="ECO:0000256" key="3">
    <source>
        <dbReference type="ARBA" id="ARBA00022475"/>
    </source>
</evidence>
<evidence type="ECO:0000256" key="7">
    <source>
        <dbReference type="SAM" id="MobiDB-lite"/>
    </source>
</evidence>
<feature type="transmembrane region" description="Helical" evidence="8">
    <location>
        <begin position="479"/>
        <end position="500"/>
    </location>
</feature>
<keyword evidence="3" id="KW-1003">Cell membrane</keyword>
<reference evidence="10" key="1">
    <citation type="submission" date="2025-08" db="UniProtKB">
        <authorList>
            <consortium name="RefSeq"/>
        </authorList>
    </citation>
    <scope>IDENTIFICATION</scope>
</reference>
<dbReference type="Pfam" id="PF02690">
    <property type="entry name" value="Na_Pi_cotrans"/>
    <property type="match status" value="2"/>
</dbReference>
<feature type="transmembrane region" description="Helical" evidence="8">
    <location>
        <begin position="331"/>
        <end position="353"/>
    </location>
</feature>
<organism evidence="9 10">
    <name type="scientific">Priapulus caudatus</name>
    <name type="common">Priapulid worm</name>
    <dbReference type="NCBI Taxonomy" id="37621"/>
    <lineage>
        <taxon>Eukaryota</taxon>
        <taxon>Metazoa</taxon>
        <taxon>Ecdysozoa</taxon>
        <taxon>Scalidophora</taxon>
        <taxon>Priapulida</taxon>
        <taxon>Priapulimorpha</taxon>
        <taxon>Priapulimorphida</taxon>
        <taxon>Priapulidae</taxon>
        <taxon>Priapulus</taxon>
    </lineage>
</organism>